<dbReference type="EMBL" id="MAXA01000125">
    <property type="protein sequence ID" value="OHV35532.1"/>
    <property type="molecule type" value="Genomic_DNA"/>
</dbReference>
<keyword evidence="2" id="KW-1185">Reference proteome</keyword>
<dbReference type="Proteomes" id="UP000179769">
    <property type="component" value="Unassembled WGS sequence"/>
</dbReference>
<name>A0A1S1QR07_9ACTN</name>
<reference evidence="2" key="1">
    <citation type="submission" date="2016-07" db="EMBL/GenBank/DDBJ databases">
        <title>Frankia sp. NRRL B-16219 Genome sequencing.</title>
        <authorList>
            <person name="Ghodhbane-Gtari F."/>
            <person name="Swanson E."/>
            <person name="Gueddou A."/>
            <person name="Louati M."/>
            <person name="Nouioui I."/>
            <person name="Hezbri K."/>
            <person name="Abebe-Akele F."/>
            <person name="Simpson S."/>
            <person name="Morris K."/>
            <person name="Thomas K."/>
            <person name="Gtari M."/>
            <person name="Tisa L.S."/>
        </authorList>
    </citation>
    <scope>NUCLEOTIDE SEQUENCE [LARGE SCALE GENOMIC DNA]</scope>
    <source>
        <strain evidence="2">NRRL B-16219</strain>
    </source>
</reference>
<comment type="caution">
    <text evidence="1">The sequence shown here is derived from an EMBL/GenBank/DDBJ whole genome shotgun (WGS) entry which is preliminary data.</text>
</comment>
<evidence type="ECO:0000313" key="2">
    <source>
        <dbReference type="Proteomes" id="UP000179769"/>
    </source>
</evidence>
<accession>A0A1S1QR07</accession>
<dbReference type="SUPFAM" id="SSF53474">
    <property type="entry name" value="alpha/beta-Hydrolases"/>
    <property type="match status" value="1"/>
</dbReference>
<protein>
    <recommendedName>
        <fullName evidence="3">AB hydrolase-1 domain-containing protein</fullName>
    </recommendedName>
</protein>
<sequence>MPVLLVHGTHGFLTPETIGEFRAGVPRAEIVGIEAGHNVQEQQPAALAAATSRFLPGPTDGTA</sequence>
<gene>
    <name evidence="1" type="ORF">BBK14_15015</name>
</gene>
<proteinExistence type="predicted"/>
<dbReference type="AlphaFoldDB" id="A0A1S1QR07"/>
<dbReference type="InterPro" id="IPR029058">
    <property type="entry name" value="AB_hydrolase_fold"/>
</dbReference>
<organism evidence="1 2">
    <name type="scientific">Parafrankia soli</name>
    <dbReference type="NCBI Taxonomy" id="2599596"/>
    <lineage>
        <taxon>Bacteria</taxon>
        <taxon>Bacillati</taxon>
        <taxon>Actinomycetota</taxon>
        <taxon>Actinomycetes</taxon>
        <taxon>Frankiales</taxon>
        <taxon>Frankiaceae</taxon>
        <taxon>Parafrankia</taxon>
    </lineage>
</organism>
<evidence type="ECO:0008006" key="3">
    <source>
        <dbReference type="Google" id="ProtNLM"/>
    </source>
</evidence>
<dbReference type="Gene3D" id="3.40.50.1820">
    <property type="entry name" value="alpha/beta hydrolase"/>
    <property type="match status" value="1"/>
</dbReference>
<dbReference type="RefSeq" id="WP_071062112.1">
    <property type="nucleotide sequence ID" value="NZ_MAXA01000125.1"/>
</dbReference>
<evidence type="ECO:0000313" key="1">
    <source>
        <dbReference type="EMBL" id="OHV35532.1"/>
    </source>
</evidence>